<name>A0ACB9NVI1_9MYRT</name>
<evidence type="ECO:0000313" key="1">
    <source>
        <dbReference type="EMBL" id="KAI4339574.1"/>
    </source>
</evidence>
<comment type="caution">
    <text evidence="1">The sequence shown here is derived from an EMBL/GenBank/DDBJ whole genome shotgun (WGS) entry which is preliminary data.</text>
</comment>
<organism evidence="1 2">
    <name type="scientific">Melastoma candidum</name>
    <dbReference type="NCBI Taxonomy" id="119954"/>
    <lineage>
        <taxon>Eukaryota</taxon>
        <taxon>Viridiplantae</taxon>
        <taxon>Streptophyta</taxon>
        <taxon>Embryophyta</taxon>
        <taxon>Tracheophyta</taxon>
        <taxon>Spermatophyta</taxon>
        <taxon>Magnoliopsida</taxon>
        <taxon>eudicotyledons</taxon>
        <taxon>Gunneridae</taxon>
        <taxon>Pentapetalae</taxon>
        <taxon>rosids</taxon>
        <taxon>malvids</taxon>
        <taxon>Myrtales</taxon>
        <taxon>Melastomataceae</taxon>
        <taxon>Melastomatoideae</taxon>
        <taxon>Melastomateae</taxon>
        <taxon>Melastoma</taxon>
    </lineage>
</organism>
<dbReference type="Proteomes" id="UP001057402">
    <property type="component" value="Chromosome 7"/>
</dbReference>
<protein>
    <submittedName>
        <fullName evidence="1">Uncharacterized protein</fullName>
    </submittedName>
</protein>
<evidence type="ECO:0000313" key="2">
    <source>
        <dbReference type="Proteomes" id="UP001057402"/>
    </source>
</evidence>
<dbReference type="EMBL" id="CM042886">
    <property type="protein sequence ID" value="KAI4339574.1"/>
    <property type="molecule type" value="Genomic_DNA"/>
</dbReference>
<gene>
    <name evidence="1" type="ORF">MLD38_024500</name>
</gene>
<reference evidence="2" key="1">
    <citation type="journal article" date="2023" name="Front. Plant Sci.">
        <title>Chromosomal-level genome assembly of Melastoma candidum provides insights into trichome evolution.</title>
        <authorList>
            <person name="Zhong Y."/>
            <person name="Wu W."/>
            <person name="Sun C."/>
            <person name="Zou P."/>
            <person name="Liu Y."/>
            <person name="Dai S."/>
            <person name="Zhou R."/>
        </authorList>
    </citation>
    <scope>NUCLEOTIDE SEQUENCE [LARGE SCALE GENOMIC DNA]</scope>
</reference>
<proteinExistence type="predicted"/>
<sequence length="310" mass="33757">MDVVTATTMTQAAEQPRTNAANTTPADDDVVPRIQPLANGVLKRHPRRYLGSPEGDLDRDVSYKECMKNHAATMGGHALDGCREFMPSHSSTTSDPKSLTCDACGCHRNFHRRCLPEDTFRLPAPTPPPRPASPNPTRLIDFQPLNRHQPPPPPPPPPVAVIPLAAAAPPRSPGSPSPPPISSIHYSPGMSLPTAPINAPSRRSGQRKRFRTKFSQGQKEKMLEFAERVGWRMQRSELGNVREFCQGIGVDKNVFKVWMHNNKNTLGKKTGGVGIVPNDAIGDFPKDDNGNRCNTDGCGRQGTNMPSSSP</sequence>
<accession>A0ACB9NVI1</accession>
<keyword evidence="2" id="KW-1185">Reference proteome</keyword>